<dbReference type="Proteomes" id="UP001432027">
    <property type="component" value="Unassembled WGS sequence"/>
</dbReference>
<sequence>MLLLFLCISSIPLSSARFSIRKEHIFPIRASCSNIDFCREVSSDNLCDLECSSAECGLDGGDCNSINEIDGKLMLVLHTSPIDFMFISHRFLSEMSSITGSRVEMARDSQDLLMWEWSPDTGPKQRLYPERQTTPSGIASIQVMLIIKLADCSKDCMGRVKESIRIWYQTIRDEELSPFVVGLLYDESRDEDSSHSHSLSIVIVIAIAGCMVLLLGVAFLISRMNKSRNEQGPSFDTSHSQPNVVASSRMRVLVKEVNGLDQGQASPLHSLISSLNHPIEDDVMALLKCGESINTIDREGRTVLHIAILNGRSPSFFRWLIALGADPSTVDDKDQTLLHLAVQFNNLEIVSTLLEFPTVFRMLDHCDYRNMNALKLAMSEEESIDISRLLIDCGADVNYTGAKGKDPLLCHRCPLHLAVMNNHMDQARLLLGRGADVNTVDDEGLTALHYAAIYCGMEMVELLLNENCDVLRRDNKMKTAEDLARIKGKIEIVNLLKEASEKEADASKSPYIKNLRLHKSRELLNMEVKHTVGSSQYTYVQPNGPLVSDVYSSLTDEGVYSDYQYPHLPSRYHSTQALYYL</sequence>
<dbReference type="SMART" id="SM00004">
    <property type="entry name" value="NL"/>
    <property type="match status" value="1"/>
</dbReference>
<feature type="domain" description="LNR" evidence="12">
    <location>
        <begin position="25"/>
        <end position="64"/>
    </location>
</feature>
<comment type="caution">
    <text evidence="13">The sequence shown here is derived from an EMBL/GenBank/DDBJ whole genome shotgun (WGS) entry which is preliminary data.</text>
</comment>
<evidence type="ECO:0000256" key="6">
    <source>
        <dbReference type="ARBA" id="ARBA00023157"/>
    </source>
</evidence>
<feature type="transmembrane region" description="Helical" evidence="10">
    <location>
        <begin position="199"/>
        <end position="221"/>
    </location>
</feature>
<dbReference type="Gene3D" id="3.30.70.3310">
    <property type="match status" value="1"/>
</dbReference>
<keyword evidence="1 10" id="KW-0812">Transmembrane</keyword>
<dbReference type="PANTHER" id="PTHR24198">
    <property type="entry name" value="ANKYRIN REPEAT AND PROTEIN KINASE DOMAIN-CONTAINING PROTEIN"/>
    <property type="match status" value="1"/>
</dbReference>
<dbReference type="InterPro" id="IPR036770">
    <property type="entry name" value="Ankyrin_rpt-contain_sf"/>
</dbReference>
<feature type="chain" id="PRO_5043775357" description="LNR domain-containing protein" evidence="11">
    <location>
        <begin position="17"/>
        <end position="581"/>
    </location>
</feature>
<dbReference type="AlphaFoldDB" id="A0AAV5SW05"/>
<feature type="signal peptide" evidence="11">
    <location>
        <begin position="1"/>
        <end position="16"/>
    </location>
</feature>
<evidence type="ECO:0000256" key="7">
    <source>
        <dbReference type="ARBA" id="ARBA00023180"/>
    </source>
</evidence>
<feature type="repeat" description="ANK" evidence="9">
    <location>
        <begin position="299"/>
        <end position="332"/>
    </location>
</feature>
<dbReference type="Pfam" id="PF00066">
    <property type="entry name" value="Notch"/>
    <property type="match status" value="1"/>
</dbReference>
<evidence type="ECO:0000313" key="14">
    <source>
        <dbReference type="Proteomes" id="UP001432027"/>
    </source>
</evidence>
<protein>
    <recommendedName>
        <fullName evidence="12">LNR domain-containing protein</fullName>
    </recommendedName>
</protein>
<dbReference type="PROSITE" id="PS50088">
    <property type="entry name" value="ANK_REPEAT"/>
    <property type="match status" value="3"/>
</dbReference>
<dbReference type="GO" id="GO:0012505">
    <property type="term" value="C:endomembrane system"/>
    <property type="evidence" value="ECO:0007669"/>
    <property type="project" value="UniProtKB-SubCell"/>
</dbReference>
<dbReference type="Gene3D" id="4.10.470.20">
    <property type="match status" value="1"/>
</dbReference>
<dbReference type="PANTHER" id="PTHR24198:SF165">
    <property type="entry name" value="ANKYRIN REPEAT-CONTAINING PROTEIN-RELATED"/>
    <property type="match status" value="1"/>
</dbReference>
<name>A0AAV5SW05_9BILA</name>
<dbReference type="InterPro" id="IPR002110">
    <property type="entry name" value="Ankyrin_rpt"/>
</dbReference>
<keyword evidence="14" id="KW-1185">Reference proteome</keyword>
<reference evidence="13" key="1">
    <citation type="submission" date="2023-10" db="EMBL/GenBank/DDBJ databases">
        <title>Genome assembly of Pristionchus species.</title>
        <authorList>
            <person name="Yoshida K."/>
            <person name="Sommer R.J."/>
        </authorList>
    </citation>
    <scope>NUCLEOTIDE SEQUENCE</scope>
    <source>
        <strain evidence="13">RS0144</strain>
    </source>
</reference>
<dbReference type="InterPro" id="IPR000800">
    <property type="entry name" value="Notch_dom"/>
</dbReference>
<feature type="repeat" description="ANK" evidence="9">
    <location>
        <begin position="410"/>
        <end position="442"/>
    </location>
</feature>
<evidence type="ECO:0000313" key="13">
    <source>
        <dbReference type="EMBL" id="GMS84429.1"/>
    </source>
</evidence>
<dbReference type="PROSITE" id="PS50297">
    <property type="entry name" value="ANK_REP_REGION"/>
    <property type="match status" value="3"/>
</dbReference>
<keyword evidence="7" id="KW-0325">Glycoprotein</keyword>
<dbReference type="InterPro" id="IPR035993">
    <property type="entry name" value="Notch-like_dom_sf"/>
</dbReference>
<organism evidence="13 14">
    <name type="scientific">Pristionchus entomophagus</name>
    <dbReference type="NCBI Taxonomy" id="358040"/>
    <lineage>
        <taxon>Eukaryota</taxon>
        <taxon>Metazoa</taxon>
        <taxon>Ecdysozoa</taxon>
        <taxon>Nematoda</taxon>
        <taxon>Chromadorea</taxon>
        <taxon>Rhabditida</taxon>
        <taxon>Rhabditina</taxon>
        <taxon>Diplogasteromorpha</taxon>
        <taxon>Diplogasteroidea</taxon>
        <taxon>Neodiplogasteridae</taxon>
        <taxon>Pristionchus</taxon>
    </lineage>
</organism>
<evidence type="ECO:0000256" key="3">
    <source>
        <dbReference type="ARBA" id="ARBA00022989"/>
    </source>
</evidence>
<keyword evidence="11" id="KW-0732">Signal</keyword>
<keyword evidence="5 10" id="KW-0472">Membrane</keyword>
<keyword evidence="2" id="KW-0677">Repeat</keyword>
<dbReference type="Gene3D" id="1.25.40.20">
    <property type="entry name" value="Ankyrin repeat-containing domain"/>
    <property type="match status" value="1"/>
</dbReference>
<dbReference type="Pfam" id="PF12796">
    <property type="entry name" value="Ank_2"/>
    <property type="match status" value="2"/>
</dbReference>
<accession>A0AAV5SW05</accession>
<evidence type="ECO:0000256" key="9">
    <source>
        <dbReference type="PROSITE-ProRule" id="PRU00023"/>
    </source>
</evidence>
<proteinExistence type="predicted"/>
<dbReference type="SUPFAM" id="SSF48403">
    <property type="entry name" value="Ankyrin repeat"/>
    <property type="match status" value="1"/>
</dbReference>
<evidence type="ECO:0000256" key="4">
    <source>
        <dbReference type="ARBA" id="ARBA00023043"/>
    </source>
</evidence>
<dbReference type="GO" id="GO:0005737">
    <property type="term" value="C:cytoplasm"/>
    <property type="evidence" value="ECO:0007669"/>
    <property type="project" value="TreeGrafter"/>
</dbReference>
<dbReference type="SMART" id="SM00248">
    <property type="entry name" value="ANK"/>
    <property type="match status" value="5"/>
</dbReference>
<feature type="repeat" description="ANK" evidence="9">
    <location>
        <begin position="443"/>
        <end position="475"/>
    </location>
</feature>
<evidence type="ECO:0000256" key="11">
    <source>
        <dbReference type="SAM" id="SignalP"/>
    </source>
</evidence>
<comment type="subcellular location">
    <subcellularLocation>
        <location evidence="8">Endomembrane system</location>
        <topology evidence="8">Single-pass type I membrane protein</topology>
    </subcellularLocation>
</comment>
<dbReference type="EMBL" id="BTSX01000002">
    <property type="protein sequence ID" value="GMS84429.1"/>
    <property type="molecule type" value="Genomic_DNA"/>
</dbReference>
<evidence type="ECO:0000256" key="5">
    <source>
        <dbReference type="ARBA" id="ARBA00023136"/>
    </source>
</evidence>
<evidence type="ECO:0000259" key="12">
    <source>
        <dbReference type="SMART" id="SM00004"/>
    </source>
</evidence>
<gene>
    <name evidence="13" type="ORF">PENTCL1PPCAC_6604</name>
</gene>
<keyword evidence="3 10" id="KW-1133">Transmembrane helix</keyword>
<dbReference type="SUPFAM" id="SSF90193">
    <property type="entry name" value="Notch domain"/>
    <property type="match status" value="1"/>
</dbReference>
<evidence type="ECO:0000256" key="1">
    <source>
        <dbReference type="ARBA" id="ARBA00022692"/>
    </source>
</evidence>
<evidence type="ECO:0000256" key="10">
    <source>
        <dbReference type="SAM" id="Phobius"/>
    </source>
</evidence>
<evidence type="ECO:0000256" key="8">
    <source>
        <dbReference type="ARBA" id="ARBA00046288"/>
    </source>
</evidence>
<keyword evidence="6" id="KW-1015">Disulfide bond</keyword>
<keyword evidence="4 9" id="KW-0040">ANK repeat</keyword>
<evidence type="ECO:0000256" key="2">
    <source>
        <dbReference type="ARBA" id="ARBA00022737"/>
    </source>
</evidence>